<feature type="chain" id="PRO_5034797506" description="Secreted protein" evidence="1">
    <location>
        <begin position="18"/>
        <end position="114"/>
    </location>
</feature>
<dbReference type="AlphaFoldDB" id="A0A8C4UGH2"/>
<keyword evidence="1" id="KW-0732">Signal</keyword>
<name>A0A8C4UGH2_FALTI</name>
<feature type="signal peptide" evidence="1">
    <location>
        <begin position="1"/>
        <end position="17"/>
    </location>
</feature>
<evidence type="ECO:0000256" key="1">
    <source>
        <dbReference type="SAM" id="SignalP"/>
    </source>
</evidence>
<keyword evidence="3" id="KW-1185">Reference proteome</keyword>
<protein>
    <recommendedName>
        <fullName evidence="4">Secreted protein</fullName>
    </recommendedName>
</protein>
<organism evidence="2 3">
    <name type="scientific">Falco tinnunculus</name>
    <name type="common">Common kestrel</name>
    <dbReference type="NCBI Taxonomy" id="100819"/>
    <lineage>
        <taxon>Eukaryota</taxon>
        <taxon>Metazoa</taxon>
        <taxon>Chordata</taxon>
        <taxon>Craniata</taxon>
        <taxon>Vertebrata</taxon>
        <taxon>Euteleostomi</taxon>
        <taxon>Archelosauria</taxon>
        <taxon>Archosauria</taxon>
        <taxon>Dinosauria</taxon>
        <taxon>Saurischia</taxon>
        <taxon>Theropoda</taxon>
        <taxon>Coelurosauria</taxon>
        <taxon>Aves</taxon>
        <taxon>Neognathae</taxon>
        <taxon>Neoaves</taxon>
        <taxon>Telluraves</taxon>
        <taxon>Australaves</taxon>
        <taxon>Falconiformes</taxon>
        <taxon>Falconidae</taxon>
        <taxon>Falco</taxon>
    </lineage>
</organism>
<dbReference type="Ensembl" id="ENSFTIT00000011810.1">
    <property type="protein sequence ID" value="ENSFTIP00000011318.1"/>
    <property type="gene ID" value="ENSFTIG00000007579.1"/>
</dbReference>
<accession>A0A8C4UGH2</accession>
<evidence type="ECO:0000313" key="2">
    <source>
        <dbReference type="Ensembl" id="ENSFTIP00000011318.1"/>
    </source>
</evidence>
<evidence type="ECO:0000313" key="3">
    <source>
        <dbReference type="Proteomes" id="UP000694562"/>
    </source>
</evidence>
<dbReference type="OrthoDB" id="9971371at2759"/>
<sequence>MCNFLFLLLLLKHHWWAAEDTHKTNLQKPDCELVLPAEFSQQQPSCGIAAALHFAAQTNTVLVEGCLSRAQGKQNTFSCPFSQTPPKQINESKSRPIFKKLLRQALPLASVLSV</sequence>
<evidence type="ECO:0008006" key="4">
    <source>
        <dbReference type="Google" id="ProtNLM"/>
    </source>
</evidence>
<dbReference type="Proteomes" id="UP000694562">
    <property type="component" value="Unplaced"/>
</dbReference>
<proteinExistence type="predicted"/>
<reference evidence="2" key="1">
    <citation type="submission" date="2025-08" db="UniProtKB">
        <authorList>
            <consortium name="Ensembl"/>
        </authorList>
    </citation>
    <scope>IDENTIFICATION</scope>
</reference>
<reference evidence="2" key="2">
    <citation type="submission" date="2025-09" db="UniProtKB">
        <authorList>
            <consortium name="Ensembl"/>
        </authorList>
    </citation>
    <scope>IDENTIFICATION</scope>
</reference>